<sequence>MSMFRLFSEVIANLLFFRACMDRSSANAQMAVHPPSSPSYDKDYHTTNLKFCLAQQRFHSMLENNKMKDTISSGDNTPNCTYFTRRSGAEEYANKYPFMMGNYELN</sequence>
<accession>A0A9N8VXV3</accession>
<dbReference type="Proteomes" id="UP000789831">
    <property type="component" value="Unassembled WGS sequence"/>
</dbReference>
<reference evidence="1" key="1">
    <citation type="submission" date="2021-06" db="EMBL/GenBank/DDBJ databases">
        <authorList>
            <person name="Kallberg Y."/>
            <person name="Tangrot J."/>
            <person name="Rosling A."/>
        </authorList>
    </citation>
    <scope>NUCLEOTIDE SEQUENCE</scope>
    <source>
        <strain evidence="1">MT106</strain>
    </source>
</reference>
<keyword evidence="2" id="KW-1185">Reference proteome</keyword>
<evidence type="ECO:0000313" key="2">
    <source>
        <dbReference type="Proteomes" id="UP000789831"/>
    </source>
</evidence>
<evidence type="ECO:0000313" key="1">
    <source>
        <dbReference type="EMBL" id="CAG8470160.1"/>
    </source>
</evidence>
<gene>
    <name evidence="1" type="ORF">AGERDE_LOCUS2698</name>
</gene>
<comment type="caution">
    <text evidence="1">The sequence shown here is derived from an EMBL/GenBank/DDBJ whole genome shotgun (WGS) entry which is preliminary data.</text>
</comment>
<dbReference type="EMBL" id="CAJVPL010000234">
    <property type="protein sequence ID" value="CAG8470160.1"/>
    <property type="molecule type" value="Genomic_DNA"/>
</dbReference>
<name>A0A9N8VXV3_9GLOM</name>
<dbReference type="AlphaFoldDB" id="A0A9N8VXV3"/>
<proteinExistence type="predicted"/>
<protein>
    <submittedName>
        <fullName evidence="1">13406_t:CDS:1</fullName>
    </submittedName>
</protein>
<organism evidence="1 2">
    <name type="scientific">Ambispora gerdemannii</name>
    <dbReference type="NCBI Taxonomy" id="144530"/>
    <lineage>
        <taxon>Eukaryota</taxon>
        <taxon>Fungi</taxon>
        <taxon>Fungi incertae sedis</taxon>
        <taxon>Mucoromycota</taxon>
        <taxon>Glomeromycotina</taxon>
        <taxon>Glomeromycetes</taxon>
        <taxon>Archaeosporales</taxon>
        <taxon>Ambisporaceae</taxon>
        <taxon>Ambispora</taxon>
    </lineage>
</organism>